<evidence type="ECO:0000256" key="1">
    <source>
        <dbReference type="SAM" id="MobiDB-lite"/>
    </source>
</evidence>
<dbReference type="EMBL" id="HBGU01013281">
    <property type="protein sequence ID" value="CAD9419245.1"/>
    <property type="molecule type" value="Transcribed_RNA"/>
</dbReference>
<dbReference type="InterPro" id="IPR014710">
    <property type="entry name" value="RmlC-like_jellyroll"/>
</dbReference>
<proteinExistence type="predicted"/>
<dbReference type="GO" id="GO:0005829">
    <property type="term" value="C:cytosol"/>
    <property type="evidence" value="ECO:0007669"/>
    <property type="project" value="TreeGrafter"/>
</dbReference>
<dbReference type="PROSITE" id="PS50042">
    <property type="entry name" value="CNMP_BINDING_3"/>
    <property type="match status" value="1"/>
</dbReference>
<dbReference type="PANTHER" id="PTHR24567">
    <property type="entry name" value="CRP FAMILY TRANSCRIPTIONAL REGULATORY PROTEIN"/>
    <property type="match status" value="1"/>
</dbReference>
<feature type="domain" description="Cyclic nucleotide-binding" evidence="2">
    <location>
        <begin position="71"/>
        <end position="176"/>
    </location>
</feature>
<dbReference type="SMART" id="SM00100">
    <property type="entry name" value="cNMP"/>
    <property type="match status" value="1"/>
</dbReference>
<protein>
    <recommendedName>
        <fullName evidence="2">Cyclic nucleotide-binding domain-containing protein</fullName>
    </recommendedName>
</protein>
<dbReference type="AlphaFoldDB" id="A0A7S2CB82"/>
<reference evidence="3" key="1">
    <citation type="submission" date="2021-01" db="EMBL/GenBank/DDBJ databases">
        <authorList>
            <person name="Corre E."/>
            <person name="Pelletier E."/>
            <person name="Niang G."/>
            <person name="Scheremetjew M."/>
            <person name="Finn R."/>
            <person name="Kale V."/>
            <person name="Holt S."/>
            <person name="Cochrane G."/>
            <person name="Meng A."/>
            <person name="Brown T."/>
            <person name="Cohen L."/>
        </authorList>
    </citation>
    <scope>NUCLEOTIDE SEQUENCE</scope>
    <source>
        <strain evidence="3">UTEX LB 985</strain>
    </source>
</reference>
<dbReference type="GO" id="GO:0003700">
    <property type="term" value="F:DNA-binding transcription factor activity"/>
    <property type="evidence" value="ECO:0007669"/>
    <property type="project" value="TreeGrafter"/>
</dbReference>
<name>A0A7S2CB82_9EUKA</name>
<dbReference type="Gene3D" id="2.60.120.10">
    <property type="entry name" value="Jelly Rolls"/>
    <property type="match status" value="1"/>
</dbReference>
<dbReference type="InterPro" id="IPR000595">
    <property type="entry name" value="cNMP-bd_dom"/>
</dbReference>
<evidence type="ECO:0000313" key="3">
    <source>
        <dbReference type="EMBL" id="CAD9419245.1"/>
    </source>
</evidence>
<feature type="region of interest" description="Disordered" evidence="1">
    <location>
        <begin position="214"/>
        <end position="245"/>
    </location>
</feature>
<evidence type="ECO:0000259" key="2">
    <source>
        <dbReference type="PROSITE" id="PS50042"/>
    </source>
</evidence>
<dbReference type="InterPro" id="IPR050397">
    <property type="entry name" value="Env_Response_Regulators"/>
</dbReference>
<accession>A0A7S2CB82</accession>
<feature type="compositionally biased region" description="Low complexity" evidence="1">
    <location>
        <begin position="308"/>
        <end position="325"/>
    </location>
</feature>
<dbReference type="CDD" id="cd00038">
    <property type="entry name" value="CAP_ED"/>
    <property type="match status" value="1"/>
</dbReference>
<dbReference type="Pfam" id="PF00027">
    <property type="entry name" value="cNMP_binding"/>
    <property type="match status" value="1"/>
</dbReference>
<sequence>MPISIGLTSLHAAEEEQRYERDTIAWAGPCKLLRFCVADVEALIGHGLQLELLKARHRSLLSAVTLREASILQGLPDKDAEWLAMAAVAKRFAPGTMVLNIGDIDEALYVITSGEVAMVAEGLHEDERPRMKVGAYFGELCLTGRKHKRSAAVMVTGDHPVELLYLSQQVLLSNLGLQGWVASLDQQAEAAARKHVANKEAKSAYAIGGSSVRKAAKIAAPPKGRRLTPPEHLTSGGANDKRTKRTSFGERLVEAQMEMKQAEARAARAAKRRAGGDVSAQSTPRAADKPTKKARSTRVVDKSKKKTPPAVLASAPSVAPATNAAALAAAEEEELDVPLLRSMRREALTSNMEELGMRPAEIARLSDELCPPGK</sequence>
<dbReference type="PANTHER" id="PTHR24567:SF74">
    <property type="entry name" value="HTH-TYPE TRANSCRIPTIONAL REGULATOR ARCR"/>
    <property type="match status" value="1"/>
</dbReference>
<dbReference type="InterPro" id="IPR018490">
    <property type="entry name" value="cNMP-bd_dom_sf"/>
</dbReference>
<organism evidence="3">
    <name type="scientific">Haptolina brevifila</name>
    <dbReference type="NCBI Taxonomy" id="156173"/>
    <lineage>
        <taxon>Eukaryota</taxon>
        <taxon>Haptista</taxon>
        <taxon>Haptophyta</taxon>
        <taxon>Prymnesiophyceae</taxon>
        <taxon>Prymnesiales</taxon>
        <taxon>Prymnesiaceae</taxon>
        <taxon>Haptolina</taxon>
    </lineage>
</organism>
<feature type="region of interest" description="Disordered" evidence="1">
    <location>
        <begin position="260"/>
        <end position="325"/>
    </location>
</feature>
<dbReference type="SUPFAM" id="SSF51206">
    <property type="entry name" value="cAMP-binding domain-like"/>
    <property type="match status" value="1"/>
</dbReference>
<gene>
    <name evidence="3" type="ORF">CBRE1094_LOCUS7219</name>
</gene>